<feature type="region of interest" description="Disordered" evidence="1">
    <location>
        <begin position="479"/>
        <end position="507"/>
    </location>
</feature>
<evidence type="ECO:0000313" key="4">
    <source>
        <dbReference type="Proteomes" id="UP000650467"/>
    </source>
</evidence>
<feature type="region of interest" description="Disordered" evidence="1">
    <location>
        <begin position="1669"/>
        <end position="1707"/>
    </location>
</feature>
<feature type="compositionally biased region" description="Low complexity" evidence="1">
    <location>
        <begin position="747"/>
        <end position="761"/>
    </location>
</feature>
<dbReference type="PANTHER" id="PTHR44329:SF214">
    <property type="entry name" value="PROTEIN KINASE DOMAIN-CONTAINING PROTEIN"/>
    <property type="match status" value="1"/>
</dbReference>
<feature type="compositionally biased region" description="Low complexity" evidence="1">
    <location>
        <begin position="715"/>
        <end position="736"/>
    </location>
</feature>
<proteinExistence type="predicted"/>
<dbReference type="Pfam" id="PF07714">
    <property type="entry name" value="PK_Tyr_Ser-Thr"/>
    <property type="match status" value="2"/>
</dbReference>
<feature type="region of interest" description="Disordered" evidence="1">
    <location>
        <begin position="1730"/>
        <end position="1755"/>
    </location>
</feature>
<sequence>MVLRAGSTAPTPRSPAGLTAGGNIPWAHDHLEGHLLPAGLDITTLQALIDTAASLPACNGNTNAADTTTSGNGLAFMLPTAAATAGTNSLTSPSACGTTGAMGTGTGGGTGTMGPITAGFMAAATAGQSIGAASTAPSTLEGSNPHHPHHQHLQGGGGGGQQRALSLIAVFGPFAARGAPAGAPSRGGGLLSCGTSRTVTDNTVAATAAAILVGASTSSVSAPHGVAAAAGGSNYLLRTIGAVGGLGYEEAAAAAAAAAAVVTSGGAVVSGASVVAPEPSVLAREHQQLLLRLCEPEELTNDLTGLSVIGQGSQSVAFQALWRGARVVVKFSACASLDTSSSYSVVRQALVSKALSHPNVVQHYSVRCCQLVGSSHFGMMAPTPQRSTSGLQQTPAAGPARTQQQHAPAGAASDTSGTGGTGGSSQPASLPEPVTARRLSGDTAPHANAVTGAADAAKGAAAAKPAAMTAAAPVSACDGRVQEATDEQADEPLTAATGTAAAATRTSHSSQRLLVAAAGPAAALIAAGYTAGDATGDAAPMVAAEQVDASCAAAAAPDGSSTVATTITLAPFLSPLAMSSAAVPHGCGSAGFADLGSAASADASATAPAAGAAARFSSLFGSSKSRRQTQAQVQLQPNATGGAGHPPGSILSTAGCCARRLQAPASPLPPINFSAPSPADEVAADSVELHRLHSNHSSSSSTAVLEDSLMNTAYQQHQHLQHQQQHKQQAAPAAGATSSAPRLLTGASPQQRAQAQLQPALMPPLKTWPVIPYERSEASAPGPESASSDAATSIATPMVLSRQDVAGQGSSSRAFVAPFLSGASVGLASFAGTSSSAGVTQQSGELGCSATMSSPQHLALALRSRAAGLFSGPAPSSRHVVGGVLSTSRARSQQQPYAMQSPPPLEVISERDQLLAKLSTVPLVTGLPFGGAGDANSKGKKHSLRAPALGGAAAAAAAYAPVVGAATGVSALESGSSTTLRTKTQRQQSGQAAAAWEDQSRPLRLEQEQREQSCSITAENVLARSATTDSDAALTAELPVAAAPGGPWRSTTTTTTTATATNSNNNRSCAGAMVSGPAGVQSCTTAAGRAAQRGCQAAELVPSLPGVAGAAGISRQPEAAAADGTATGSNSAVVSSCLDAGPMTSGATPLAVTCAKSDAPEALPRPVTARSPDHNTACGASAAPTAAAAKSTAQDSPQPAMATPAKSAGAATTAAKKPAGKAAAAPGAAAGMPGGASPVSLSFNSYEGFGNPYGGSDKHSLSLSHVAALLSARQGEYLTAVLMEHADKSTLQAAVQRGLFKENRVWSSRVALRALLRTALEVCFALQHLHSRSVVHGALRPANVLLKSSNLDRRGFTVKVANFSLARVCCGRSIEDNVMEPFGLASVATAEAAAAAVAAGGRMRPLHCGEGKPRGGGGAGSVETSLEDSRVMGAGDTGGAGGDDVSTPRKMSRATANALPFWAPEQLCGVVGKASDVYAFGVLMYVMCVGNLPYAGVPVDQVVMGVANGALRPTWPESPPTIEQALAPQVRQLCAHCWQQDPRARPPFSALCAALQSIENSVRQQLRTGPPPQPQPPNFSTTSAFSGSVLTGNGSRPLQPATAASNLASPLPQQPMPQQQNQQQQQQQGSSLSGNALSGVSVSKTGTSASISAAGAGAAASVSARMSGSRAFTAGPGASPLGRSGNNTTGSLTSGTTAPQHTSGATSSSAATVVEAVAGGLCVVRKGNGEVATRRGGPEAASSVAVGTLGEMRRS</sequence>
<dbReference type="SUPFAM" id="SSF56112">
    <property type="entry name" value="Protein kinase-like (PK-like)"/>
    <property type="match status" value="1"/>
</dbReference>
<feature type="compositionally biased region" description="Polar residues" evidence="1">
    <location>
        <begin position="974"/>
        <end position="991"/>
    </location>
</feature>
<dbReference type="GO" id="GO:0004674">
    <property type="term" value="F:protein serine/threonine kinase activity"/>
    <property type="evidence" value="ECO:0007669"/>
    <property type="project" value="TreeGrafter"/>
</dbReference>
<dbReference type="OrthoDB" id="549390at2759"/>
<dbReference type="Gene3D" id="3.30.200.20">
    <property type="entry name" value="Phosphorylase Kinase, domain 1"/>
    <property type="match status" value="1"/>
</dbReference>
<gene>
    <name evidence="3" type="ORF">HXX76_014424</name>
</gene>
<protein>
    <recommendedName>
        <fullName evidence="2">Protein kinase domain-containing protein</fullName>
    </recommendedName>
</protein>
<feature type="region of interest" description="Disordered" evidence="1">
    <location>
        <begin position="1"/>
        <end position="21"/>
    </location>
</feature>
<feature type="compositionally biased region" description="Low complexity" evidence="1">
    <location>
        <begin position="494"/>
        <end position="506"/>
    </location>
</feature>
<evidence type="ECO:0000256" key="1">
    <source>
        <dbReference type="SAM" id="MobiDB-lite"/>
    </source>
</evidence>
<reference evidence="3" key="1">
    <citation type="journal article" date="2020" name="bioRxiv">
        <title>Comparative genomics of Chlamydomonas.</title>
        <authorList>
            <person name="Craig R.J."/>
            <person name="Hasan A.R."/>
            <person name="Ness R.W."/>
            <person name="Keightley P.D."/>
        </authorList>
    </citation>
    <scope>NUCLEOTIDE SEQUENCE</scope>
    <source>
        <strain evidence="3">SAG 7.73</strain>
    </source>
</reference>
<dbReference type="GO" id="GO:0005524">
    <property type="term" value="F:ATP binding"/>
    <property type="evidence" value="ECO:0007669"/>
    <property type="project" value="InterPro"/>
</dbReference>
<evidence type="ECO:0000313" key="3">
    <source>
        <dbReference type="EMBL" id="KAG2424543.1"/>
    </source>
</evidence>
<feature type="region of interest" description="Disordered" evidence="1">
    <location>
        <begin position="1563"/>
        <end position="1641"/>
    </location>
</feature>
<comment type="caution">
    <text evidence="3">The sequence shown here is derived from an EMBL/GenBank/DDBJ whole genome shotgun (WGS) entry which is preliminary data.</text>
</comment>
<feature type="region of interest" description="Disordered" evidence="1">
    <location>
        <begin position="974"/>
        <end position="1006"/>
    </location>
</feature>
<accession>A0A835VSU5</accession>
<dbReference type="Proteomes" id="UP000650467">
    <property type="component" value="Unassembled WGS sequence"/>
</dbReference>
<feature type="compositionally biased region" description="Low complexity" evidence="1">
    <location>
        <begin position="1616"/>
        <end position="1628"/>
    </location>
</feature>
<feature type="compositionally biased region" description="Low complexity" evidence="1">
    <location>
        <begin position="1684"/>
        <end position="1707"/>
    </location>
</feature>
<feature type="compositionally biased region" description="Low complexity" evidence="1">
    <location>
        <begin position="1176"/>
        <end position="1213"/>
    </location>
</feature>
<feature type="region of interest" description="Disordered" evidence="1">
    <location>
        <begin position="1163"/>
        <end position="1213"/>
    </location>
</feature>
<organism evidence="3 4">
    <name type="scientific">Chlamydomonas incerta</name>
    <dbReference type="NCBI Taxonomy" id="51695"/>
    <lineage>
        <taxon>Eukaryota</taxon>
        <taxon>Viridiplantae</taxon>
        <taxon>Chlorophyta</taxon>
        <taxon>core chlorophytes</taxon>
        <taxon>Chlorophyceae</taxon>
        <taxon>CS clade</taxon>
        <taxon>Chlamydomonadales</taxon>
        <taxon>Chlamydomonadaceae</taxon>
        <taxon>Chlamydomonas</taxon>
    </lineage>
</organism>
<dbReference type="PANTHER" id="PTHR44329">
    <property type="entry name" value="SERINE/THREONINE-PROTEIN KINASE TNNI3K-RELATED"/>
    <property type="match status" value="1"/>
</dbReference>
<dbReference type="InterPro" id="IPR011009">
    <property type="entry name" value="Kinase-like_dom_sf"/>
</dbReference>
<feature type="compositionally biased region" description="Polar residues" evidence="1">
    <location>
        <begin position="628"/>
        <end position="639"/>
    </location>
</feature>
<feature type="compositionally biased region" description="Low complexity" evidence="1">
    <location>
        <begin position="407"/>
        <end position="416"/>
    </location>
</feature>
<feature type="region of interest" description="Disordered" evidence="1">
    <location>
        <begin position="625"/>
        <end position="647"/>
    </location>
</feature>
<name>A0A835VSU5_CHLIN</name>
<dbReference type="Gene3D" id="1.10.510.10">
    <property type="entry name" value="Transferase(Phosphotransferase) domain 1"/>
    <property type="match status" value="1"/>
</dbReference>
<evidence type="ECO:0000259" key="2">
    <source>
        <dbReference type="PROSITE" id="PS50011"/>
    </source>
</evidence>
<feature type="region of interest" description="Disordered" evidence="1">
    <location>
        <begin position="1430"/>
        <end position="1449"/>
    </location>
</feature>
<dbReference type="InterPro" id="IPR000719">
    <property type="entry name" value="Prot_kinase_dom"/>
</dbReference>
<keyword evidence="4" id="KW-1185">Reference proteome</keyword>
<feature type="compositionally biased region" description="Polar residues" evidence="1">
    <location>
        <begin position="1629"/>
        <end position="1641"/>
    </location>
</feature>
<feature type="domain" description="Protein kinase" evidence="2">
    <location>
        <begin position="1170"/>
        <end position="1558"/>
    </location>
</feature>
<feature type="region of interest" description="Disordered" evidence="1">
    <location>
        <begin position="715"/>
        <end position="761"/>
    </location>
</feature>
<feature type="compositionally biased region" description="Polar residues" evidence="1">
    <location>
        <begin position="384"/>
        <end position="406"/>
    </location>
</feature>
<feature type="region of interest" description="Disordered" evidence="1">
    <location>
        <begin position="380"/>
        <end position="446"/>
    </location>
</feature>
<dbReference type="PROSITE" id="PS50011">
    <property type="entry name" value="PROTEIN_KINASE_DOM"/>
    <property type="match status" value="1"/>
</dbReference>
<dbReference type="InterPro" id="IPR001245">
    <property type="entry name" value="Ser-Thr/Tyr_kinase_cat_dom"/>
</dbReference>
<feature type="compositionally biased region" description="Polar residues" evidence="1">
    <location>
        <begin position="1578"/>
        <end position="1608"/>
    </location>
</feature>
<feature type="region of interest" description="Disordered" evidence="1">
    <location>
        <begin position="132"/>
        <end position="161"/>
    </location>
</feature>
<dbReference type="EMBL" id="JAEHOC010000064">
    <property type="protein sequence ID" value="KAG2424543.1"/>
    <property type="molecule type" value="Genomic_DNA"/>
</dbReference>
<dbReference type="InterPro" id="IPR051681">
    <property type="entry name" value="Ser/Thr_Kinases-Pseudokinases"/>
</dbReference>